<accession>A0ABT3NDR4</accession>
<organism evidence="1 2">
    <name type="scientific">Desulfobotulus pelophilus</name>
    <dbReference type="NCBI Taxonomy" id="2823377"/>
    <lineage>
        <taxon>Bacteria</taxon>
        <taxon>Pseudomonadati</taxon>
        <taxon>Thermodesulfobacteriota</taxon>
        <taxon>Desulfobacteria</taxon>
        <taxon>Desulfobacterales</taxon>
        <taxon>Desulfobacteraceae</taxon>
        <taxon>Desulfobotulus</taxon>
    </lineage>
</organism>
<dbReference type="Pfam" id="PF20383">
    <property type="entry name" value="DUF6678"/>
    <property type="match status" value="1"/>
</dbReference>
<gene>
    <name evidence="1" type="ORF">OOT00_15185</name>
</gene>
<name>A0ABT3NDR4_9BACT</name>
<reference evidence="1 2" key="1">
    <citation type="submission" date="2022-11" db="EMBL/GenBank/DDBJ databases">
        <title>Desulfobotulus tamanensis H1 sp. nov. - anaerobic, alkaliphilic, sulphate reducing bacterium isolated from terrestrial mud volcano.</title>
        <authorList>
            <person name="Frolova A."/>
            <person name="Merkel A.Y."/>
            <person name="Slobodkin A.I."/>
        </authorList>
    </citation>
    <scope>NUCLEOTIDE SEQUENCE [LARGE SCALE GENOMIC DNA]</scope>
    <source>
        <strain evidence="1 2">H1</strain>
    </source>
</reference>
<dbReference type="EMBL" id="JAPFPW010000032">
    <property type="protein sequence ID" value="MCW7755326.1"/>
    <property type="molecule type" value="Genomic_DNA"/>
</dbReference>
<protein>
    <submittedName>
        <fullName evidence="1">Uncharacterized protein</fullName>
    </submittedName>
</protein>
<dbReference type="InterPro" id="IPR046500">
    <property type="entry name" value="DUF6678"/>
</dbReference>
<keyword evidence="2" id="KW-1185">Reference proteome</keyword>
<evidence type="ECO:0000313" key="2">
    <source>
        <dbReference type="Proteomes" id="UP001209681"/>
    </source>
</evidence>
<evidence type="ECO:0000313" key="1">
    <source>
        <dbReference type="EMBL" id="MCW7755326.1"/>
    </source>
</evidence>
<comment type="caution">
    <text evidence="1">The sequence shown here is derived from an EMBL/GenBank/DDBJ whole genome shotgun (WGS) entry which is preliminary data.</text>
</comment>
<dbReference type="Proteomes" id="UP001209681">
    <property type="component" value="Unassembled WGS sequence"/>
</dbReference>
<sequence length="125" mass="15123">MIKIIDKRQLVSVMNKTKWRELCEDFEKIQDLYVNVRYKLISSDQVYDFGPVWWNLVFDEAATIEWMDFNPIKKEHAGRFIPDKETDISEIILNIFKKHTIPYSIEQKYYRVWGYVGKNEHPTFV</sequence>
<dbReference type="RefSeq" id="WP_265426269.1">
    <property type="nucleotide sequence ID" value="NZ_JAPFPW010000032.1"/>
</dbReference>
<proteinExistence type="predicted"/>